<organism evidence="2 3">
    <name type="scientific">Xanthomonas albilineans (strain GPE PC73 / CFBP 7063)</name>
    <dbReference type="NCBI Taxonomy" id="380358"/>
    <lineage>
        <taxon>Bacteria</taxon>
        <taxon>Pseudomonadati</taxon>
        <taxon>Pseudomonadota</taxon>
        <taxon>Gammaproteobacteria</taxon>
        <taxon>Lysobacterales</taxon>
        <taxon>Lysobacteraceae</taxon>
        <taxon>Xanthomonas</taxon>
    </lineage>
</organism>
<dbReference type="EMBL" id="FP565176">
    <property type="protein sequence ID" value="CBA16015.1"/>
    <property type="molecule type" value="Genomic_DNA"/>
</dbReference>
<feature type="region of interest" description="Disordered" evidence="1">
    <location>
        <begin position="184"/>
        <end position="213"/>
    </location>
</feature>
<proteinExistence type="predicted"/>
<reference evidence="2 3" key="1">
    <citation type="journal article" date="2009" name="BMC Genomics">
        <title>The complete genome sequence of Xanthomonas albilineans provides new insights into the reductive genome evolution of the xylem-limited Xanthomonadaceae.</title>
        <authorList>
            <person name="Pieretti I."/>
            <person name="Royer M."/>
            <person name="Barbe V."/>
            <person name="Carrere S."/>
            <person name="Koebnik R."/>
            <person name="Cociancich S."/>
            <person name="Couloux A."/>
            <person name="Darrasse A."/>
            <person name="Gouzy J."/>
            <person name="Jacques M.A."/>
            <person name="Lauber E."/>
            <person name="Manceau C."/>
            <person name="Mangenot S."/>
            <person name="Poussier S."/>
            <person name="Segurens B."/>
            <person name="Szurek B."/>
            <person name="Verdier V."/>
            <person name="Arlat M."/>
            <person name="Rott P."/>
        </authorList>
    </citation>
    <scope>NUCLEOTIDE SEQUENCE [LARGE SCALE GENOMIC DNA]</scope>
    <source>
        <strain evidence="3">GPE PC73 / CFBP 7063</strain>
    </source>
</reference>
<dbReference type="KEGG" id="xal:XALC_1510"/>
<keyword evidence="3" id="KW-1185">Reference proteome</keyword>
<gene>
    <name evidence="2" type="primary">xapL</name>
    <name evidence="2" type="ordered locus">XALc_1510</name>
</gene>
<dbReference type="AlphaFoldDB" id="D2UAJ3"/>
<sequence length="239" mass="26402">MDGAVFHGYHTGGIYNAGKFEERRYTTIGIDGYNRRLAGELEWTNNIYPRPYGPSVDDWVDERDRVPKERRVKDDYRHPRFFAKPTTSAAVEECRPASGVVQQARRLDNASASPLFAASAVRRGIRSCVPSNLPPSVAVGHRLAGPLASEYIQNSCLLVNRPASTFVTLGSRVTAGHALSDIASGADATNRPRNVKGKHEKDDMTQRGQHNAGGLVARIKANIRNYIDAKLRRYPASRT</sequence>
<accession>D2UAJ3</accession>
<evidence type="ECO:0000313" key="3">
    <source>
        <dbReference type="Proteomes" id="UP000001890"/>
    </source>
</evidence>
<dbReference type="Proteomes" id="UP000001890">
    <property type="component" value="Chromosome"/>
</dbReference>
<protein>
    <submittedName>
        <fullName evidence="2">Probable xsa-associated protein</fullName>
    </submittedName>
</protein>
<evidence type="ECO:0000256" key="1">
    <source>
        <dbReference type="SAM" id="MobiDB-lite"/>
    </source>
</evidence>
<evidence type="ECO:0000313" key="2">
    <source>
        <dbReference type="EMBL" id="CBA16015.1"/>
    </source>
</evidence>
<name>D2UAJ3_XANAP</name>